<dbReference type="EMBL" id="CP022375">
    <property type="protein sequence ID" value="AXH30585.1"/>
    <property type="molecule type" value="Genomic_DNA"/>
</dbReference>
<keyword evidence="2 4" id="KW-0808">Transferase</keyword>
<dbReference type="InterPro" id="IPR050559">
    <property type="entry name" value="P-Pant_transferase_sf"/>
</dbReference>
<dbReference type="Gene3D" id="3.90.470.20">
    <property type="entry name" value="4'-phosphopantetheinyl transferase domain"/>
    <property type="match status" value="1"/>
</dbReference>
<dbReference type="Proteomes" id="UP000253862">
    <property type="component" value="Chromosome"/>
</dbReference>
<accession>A0A345JTD9</accession>
<feature type="domain" description="4'-phosphopantetheinyl transferase" evidence="3">
    <location>
        <begin position="95"/>
        <end position="166"/>
    </location>
</feature>
<proteinExistence type="inferred from homology"/>
<evidence type="ECO:0000313" key="5">
    <source>
        <dbReference type="Proteomes" id="UP000253862"/>
    </source>
</evidence>
<dbReference type="InterPro" id="IPR037143">
    <property type="entry name" value="4-PPantetheinyl_Trfase_dom_sf"/>
</dbReference>
<dbReference type="KEGG" id="foo:CGC45_08400"/>
<evidence type="ECO:0000256" key="2">
    <source>
        <dbReference type="ARBA" id="ARBA00022679"/>
    </source>
</evidence>
<comment type="similarity">
    <text evidence="1">Belongs to the P-Pant transferase superfamily. Gsp/Sfp/HetI/AcpT family.</text>
</comment>
<evidence type="ECO:0000256" key="1">
    <source>
        <dbReference type="ARBA" id="ARBA00010990"/>
    </source>
</evidence>
<dbReference type="GO" id="GO:0000287">
    <property type="term" value="F:magnesium ion binding"/>
    <property type="evidence" value="ECO:0007669"/>
    <property type="project" value="InterPro"/>
</dbReference>
<gene>
    <name evidence="4" type="ORF">CGC43_08365</name>
</gene>
<evidence type="ECO:0000259" key="3">
    <source>
        <dbReference type="Pfam" id="PF01648"/>
    </source>
</evidence>
<dbReference type="OrthoDB" id="9808281at2"/>
<evidence type="ECO:0000313" key="4">
    <source>
        <dbReference type="EMBL" id="AXH30585.1"/>
    </source>
</evidence>
<keyword evidence="5" id="KW-1185">Reference proteome</keyword>
<name>A0A345JTD9_9GAMM</name>
<dbReference type="GO" id="GO:0008897">
    <property type="term" value="F:holo-[acyl-carrier-protein] synthase activity"/>
    <property type="evidence" value="ECO:0007669"/>
    <property type="project" value="InterPro"/>
</dbReference>
<dbReference type="SUPFAM" id="SSF56214">
    <property type="entry name" value="4'-phosphopantetheinyl transferase"/>
    <property type="match status" value="1"/>
</dbReference>
<dbReference type="GO" id="GO:0005829">
    <property type="term" value="C:cytosol"/>
    <property type="evidence" value="ECO:0007669"/>
    <property type="project" value="TreeGrafter"/>
</dbReference>
<dbReference type="InterPro" id="IPR008278">
    <property type="entry name" value="4-PPantetheinyl_Trfase_dom"/>
</dbReference>
<reference evidence="4 5" key="1">
    <citation type="submission" date="2017-07" db="EMBL/GenBank/DDBJ databases">
        <title>Complete genome sequences and comparative analysis of the novel pathogen Francisella opportunistica.</title>
        <authorList>
            <person name="Dietrich E.A."/>
            <person name="Kingry L.C."/>
            <person name="Petersen J.M."/>
        </authorList>
    </citation>
    <scope>NUCLEOTIDE SEQUENCE [LARGE SCALE GENOMIC DNA]</scope>
    <source>
        <strain evidence="4 5">14-2155</strain>
    </source>
</reference>
<dbReference type="AlphaFoldDB" id="A0A345JTD9"/>
<dbReference type="GO" id="GO:0019878">
    <property type="term" value="P:lysine biosynthetic process via aminoadipic acid"/>
    <property type="evidence" value="ECO:0007669"/>
    <property type="project" value="TreeGrafter"/>
</dbReference>
<protein>
    <submittedName>
        <fullName evidence="4">4-phosphopantetheinyl transferase</fullName>
    </submittedName>
</protein>
<dbReference type="Pfam" id="PF01648">
    <property type="entry name" value="ACPS"/>
    <property type="match status" value="1"/>
</dbReference>
<organism evidence="4 5">
    <name type="scientific">Francisella opportunistica</name>
    <dbReference type="NCBI Taxonomy" id="2016517"/>
    <lineage>
        <taxon>Bacteria</taxon>
        <taxon>Pseudomonadati</taxon>
        <taxon>Pseudomonadota</taxon>
        <taxon>Gammaproteobacteria</taxon>
        <taxon>Thiotrichales</taxon>
        <taxon>Francisellaceae</taxon>
        <taxon>Francisella</taxon>
    </lineage>
</organism>
<dbReference type="PANTHER" id="PTHR12215:SF10">
    <property type="entry name" value="L-AMINOADIPATE-SEMIALDEHYDE DEHYDROGENASE-PHOSPHOPANTETHEINYL TRANSFERASE"/>
    <property type="match status" value="1"/>
</dbReference>
<dbReference type="PANTHER" id="PTHR12215">
    <property type="entry name" value="PHOSPHOPANTETHEINE TRANSFERASE"/>
    <property type="match status" value="1"/>
</dbReference>
<sequence length="214" mass="24942">MMSQVSAFILDFEKYKAEHLKLWLSSRNIDLPRLTSKQKIFSQFIRYFVLEEFYHIASPVFINQHAKPYLKDNAVFFNISHTLTKLIIAVADQEIGVDIEKISARRNIVRIAQRYFSELECYELTISDNPPQDFYTLWTLKESQVKRNSLGIAKGLSSANFSKINNSWLSNSYPSDFVSFSYDESIVSICCKNIVATKINLFEIVDFKFKQIQF</sequence>